<evidence type="ECO:0000313" key="1">
    <source>
        <dbReference type="EMBL" id="WTS10379.1"/>
    </source>
</evidence>
<proteinExistence type="predicted"/>
<organism evidence="1">
    <name type="scientific">Streptomyces sp. NBC_00119</name>
    <dbReference type="NCBI Taxonomy" id="2975659"/>
    <lineage>
        <taxon>Bacteria</taxon>
        <taxon>Bacillati</taxon>
        <taxon>Actinomycetota</taxon>
        <taxon>Actinomycetes</taxon>
        <taxon>Kitasatosporales</taxon>
        <taxon>Streptomycetaceae</taxon>
        <taxon>Streptomyces</taxon>
    </lineage>
</organism>
<reference evidence="1" key="1">
    <citation type="submission" date="2022-10" db="EMBL/GenBank/DDBJ databases">
        <title>The complete genomes of actinobacterial strains from the NBC collection.</title>
        <authorList>
            <person name="Joergensen T.S."/>
            <person name="Alvarez Arevalo M."/>
            <person name="Sterndorff E.B."/>
            <person name="Faurdal D."/>
            <person name="Vuksanovic O."/>
            <person name="Mourched A.-S."/>
            <person name="Charusanti P."/>
            <person name="Shaw S."/>
            <person name="Blin K."/>
            <person name="Weber T."/>
        </authorList>
    </citation>
    <scope>NUCLEOTIDE SEQUENCE</scope>
    <source>
        <strain evidence="1">NBC_00119</strain>
    </source>
</reference>
<dbReference type="InterPro" id="IPR006311">
    <property type="entry name" value="TAT_signal"/>
</dbReference>
<sequence length="50" mass="5153">MPEPRSGRRPLPRRAVLAAAAVGLSTALTSTLRAGAYAGHLRAHLTASTT</sequence>
<protein>
    <submittedName>
        <fullName evidence="1">Uncharacterized protein</fullName>
    </submittedName>
</protein>
<gene>
    <name evidence="1" type="ORF">OHU69_04410</name>
</gene>
<dbReference type="AlphaFoldDB" id="A0AAU1TYX8"/>
<name>A0AAU1TYX8_9ACTN</name>
<dbReference type="EMBL" id="CP108195">
    <property type="protein sequence ID" value="WTS10379.1"/>
    <property type="molecule type" value="Genomic_DNA"/>
</dbReference>
<dbReference type="PROSITE" id="PS51318">
    <property type="entry name" value="TAT"/>
    <property type="match status" value="1"/>
</dbReference>
<accession>A0AAU1TYX8</accession>